<dbReference type="Pfam" id="PF13409">
    <property type="entry name" value="GST_N_2"/>
    <property type="match status" value="1"/>
</dbReference>
<sequence length="224" mass="24894">MSEEPLTLISATPSAFARMPRIALALKKIPFTLTNEIPWHSSTQTPHHNPLEKLPILLFPDARAPVYESAHIQTYIVEKYAQRGPRLLPGDLDGDLAAKQIVALGVGCLDALVLNGWEVRRPVERQSALWIARQARKIDGAMRAFNRYVEDALALGNAEYVLGPELTIADIAIVCAVGGVDFVGLRDGWRLQYPALGAYFDRLDEESVFKETRPVMFDLSEEVV</sequence>
<accession>A0A163HG36</accession>
<keyword evidence="3" id="KW-1185">Reference proteome</keyword>
<dbReference type="InterPro" id="IPR040079">
    <property type="entry name" value="Glutathione_S-Trfase"/>
</dbReference>
<dbReference type="InterPro" id="IPR004045">
    <property type="entry name" value="Glutathione_S-Trfase_N"/>
</dbReference>
<dbReference type="EMBL" id="JYNV01000130">
    <property type="protein sequence ID" value="KZM25278.1"/>
    <property type="molecule type" value="Genomic_DNA"/>
</dbReference>
<name>A0A163HG36_DIDRA</name>
<organism evidence="2 3">
    <name type="scientific">Didymella rabiei</name>
    <name type="common">Chickpea ascochyta blight fungus</name>
    <name type="synonym">Mycosphaerella rabiei</name>
    <dbReference type="NCBI Taxonomy" id="5454"/>
    <lineage>
        <taxon>Eukaryota</taxon>
        <taxon>Fungi</taxon>
        <taxon>Dikarya</taxon>
        <taxon>Ascomycota</taxon>
        <taxon>Pezizomycotina</taxon>
        <taxon>Dothideomycetes</taxon>
        <taxon>Pleosporomycetidae</taxon>
        <taxon>Pleosporales</taxon>
        <taxon>Pleosporineae</taxon>
        <taxon>Didymellaceae</taxon>
        <taxon>Ascochyta</taxon>
    </lineage>
</organism>
<dbReference type="PROSITE" id="PS50405">
    <property type="entry name" value="GST_CTER"/>
    <property type="match status" value="1"/>
</dbReference>
<evidence type="ECO:0000256" key="1">
    <source>
        <dbReference type="ARBA" id="ARBA00007409"/>
    </source>
</evidence>
<gene>
    <name evidence="2" type="ORF">ST47_g3578</name>
</gene>
<comment type="caution">
    <text evidence="2">The sequence shown here is derived from an EMBL/GenBank/DDBJ whole genome shotgun (WGS) entry which is preliminary data.</text>
</comment>
<dbReference type="InterPro" id="IPR036249">
    <property type="entry name" value="Thioredoxin-like_sf"/>
</dbReference>
<dbReference type="PANTHER" id="PTHR44051:SF8">
    <property type="entry name" value="GLUTATHIONE S-TRANSFERASE GSTA"/>
    <property type="match status" value="1"/>
</dbReference>
<dbReference type="InterPro" id="IPR010987">
    <property type="entry name" value="Glutathione-S-Trfase_C-like"/>
</dbReference>
<dbReference type="Gene3D" id="3.40.30.10">
    <property type="entry name" value="Glutaredoxin"/>
    <property type="match status" value="1"/>
</dbReference>
<dbReference type="AlphaFoldDB" id="A0A163HG36"/>
<dbReference type="SFLD" id="SFLDS00019">
    <property type="entry name" value="Glutathione_Transferase_(cytos"/>
    <property type="match status" value="1"/>
</dbReference>
<reference evidence="2 3" key="1">
    <citation type="journal article" date="2016" name="Sci. Rep.">
        <title>Draft genome sequencing and secretome analysis of fungal phytopathogen Ascochyta rabiei provides insight into the necrotrophic effector repertoire.</title>
        <authorList>
            <person name="Verma S."/>
            <person name="Gazara R.K."/>
            <person name="Nizam S."/>
            <person name="Parween S."/>
            <person name="Chattopadhyay D."/>
            <person name="Verma P.K."/>
        </authorList>
    </citation>
    <scope>NUCLEOTIDE SEQUENCE [LARGE SCALE GENOMIC DNA]</scope>
    <source>
        <strain evidence="2 3">ArDII</strain>
    </source>
</reference>
<dbReference type="SUPFAM" id="SSF47616">
    <property type="entry name" value="GST C-terminal domain-like"/>
    <property type="match status" value="1"/>
</dbReference>
<evidence type="ECO:0000313" key="3">
    <source>
        <dbReference type="Proteomes" id="UP000076837"/>
    </source>
</evidence>
<dbReference type="SUPFAM" id="SSF52833">
    <property type="entry name" value="Thioredoxin-like"/>
    <property type="match status" value="1"/>
</dbReference>
<dbReference type="Proteomes" id="UP000076837">
    <property type="component" value="Unassembled WGS sequence"/>
</dbReference>
<dbReference type="PANTHER" id="PTHR44051">
    <property type="entry name" value="GLUTATHIONE S-TRANSFERASE-RELATED"/>
    <property type="match status" value="1"/>
</dbReference>
<dbReference type="PROSITE" id="PS50404">
    <property type="entry name" value="GST_NTER"/>
    <property type="match status" value="1"/>
</dbReference>
<dbReference type="Pfam" id="PF13410">
    <property type="entry name" value="GST_C_2"/>
    <property type="match status" value="1"/>
</dbReference>
<dbReference type="InterPro" id="IPR036282">
    <property type="entry name" value="Glutathione-S-Trfase_C_sf"/>
</dbReference>
<comment type="similarity">
    <text evidence="1">Belongs to the GST superfamily.</text>
</comment>
<protein>
    <submittedName>
        <fullName evidence="2">GTP binding</fullName>
    </submittedName>
</protein>
<dbReference type="Gene3D" id="1.20.1050.10">
    <property type="match status" value="1"/>
</dbReference>
<evidence type="ECO:0000313" key="2">
    <source>
        <dbReference type="EMBL" id="KZM25278.1"/>
    </source>
</evidence>
<proteinExistence type="inferred from homology"/>
<dbReference type="OrthoDB" id="249703at2759"/>
<dbReference type="STRING" id="5454.A0A163HG36"/>